<comment type="caution">
    <text evidence="1">The sequence shown here is derived from an EMBL/GenBank/DDBJ whole genome shotgun (WGS) entry which is preliminary data.</text>
</comment>
<sequence>MTVYNNNNSVLIDGLNSAIRINQANLLMKNIDTFNSLSDLLNNGAVCHDAAALIHFLKKPHLSAHDLYCLKHYNTKEWIHYFYTFHTEWDGISDIPAGKVIGFFKDTHTWIPMKITHSAIAVGGTKFRGINGKSLGESWSQVSDLKTVLTFTQNGMEHDGTIVKVLISDK</sequence>
<name>A0A498DDN3_9GAMM</name>
<organism evidence="1 3">
    <name type="scientific">Acinetobacter cumulans</name>
    <dbReference type="NCBI Taxonomy" id="2136182"/>
    <lineage>
        <taxon>Bacteria</taxon>
        <taxon>Pseudomonadati</taxon>
        <taxon>Pseudomonadota</taxon>
        <taxon>Gammaproteobacteria</taxon>
        <taxon>Moraxellales</taxon>
        <taxon>Moraxellaceae</taxon>
        <taxon>Acinetobacter</taxon>
    </lineage>
</organism>
<evidence type="ECO:0000313" key="1">
    <source>
        <dbReference type="EMBL" id="RLL36372.1"/>
    </source>
</evidence>
<dbReference type="Proteomes" id="UP000273105">
    <property type="component" value="Unassembled WGS sequence"/>
</dbReference>
<evidence type="ECO:0008006" key="5">
    <source>
        <dbReference type="Google" id="ProtNLM"/>
    </source>
</evidence>
<dbReference type="Proteomes" id="UP000267166">
    <property type="component" value="Unassembled WGS sequence"/>
</dbReference>
<dbReference type="EMBL" id="RCHE01000046">
    <property type="protein sequence ID" value="RLL39580.1"/>
    <property type="molecule type" value="Genomic_DNA"/>
</dbReference>
<reference evidence="3 4" key="1">
    <citation type="submission" date="2018-09" db="EMBL/GenBank/DDBJ databases">
        <title>The draft genome of Acinetobacter sp. strains.</title>
        <authorList>
            <person name="Qin J."/>
            <person name="Feng Y."/>
            <person name="Zong Z."/>
        </authorList>
    </citation>
    <scope>NUCLEOTIDE SEQUENCE [LARGE SCALE GENOMIC DNA]</scope>
    <source>
        <strain evidence="2 4">WCHAc060001</strain>
        <strain evidence="1 3">WCHAc060003</strain>
    </source>
</reference>
<evidence type="ECO:0000313" key="3">
    <source>
        <dbReference type="Proteomes" id="UP000267166"/>
    </source>
</evidence>
<gene>
    <name evidence="2" type="ORF">D9K79_15065</name>
    <name evidence="1" type="ORF">D9K80_06005</name>
</gene>
<accession>A0A498DDN3</accession>
<proteinExistence type="predicted"/>
<evidence type="ECO:0000313" key="4">
    <source>
        <dbReference type="Proteomes" id="UP000273105"/>
    </source>
</evidence>
<dbReference type="AlphaFoldDB" id="A0A498DDN3"/>
<dbReference type="EMBL" id="RCHD01000010">
    <property type="protein sequence ID" value="RLL36372.1"/>
    <property type="molecule type" value="Genomic_DNA"/>
</dbReference>
<keyword evidence="4" id="KW-1185">Reference proteome</keyword>
<dbReference type="RefSeq" id="WP_106986047.1">
    <property type="nucleotide sequence ID" value="NZ_CP035934.2"/>
</dbReference>
<evidence type="ECO:0000313" key="2">
    <source>
        <dbReference type="EMBL" id="RLL39580.1"/>
    </source>
</evidence>
<protein>
    <recommendedName>
        <fullName evidence="5">Urea amidohydrolase</fullName>
    </recommendedName>
</protein>